<name>A0A222P2V6_9GAMM</name>
<gene>
    <name evidence="1" type="ORF">clem_08105</name>
</gene>
<evidence type="ECO:0008006" key="3">
    <source>
        <dbReference type="Google" id="ProtNLM"/>
    </source>
</evidence>
<accession>A0A222P2V6</accession>
<dbReference type="Proteomes" id="UP000201728">
    <property type="component" value="Chromosome"/>
</dbReference>
<reference evidence="2" key="1">
    <citation type="submission" date="2016-07" db="EMBL/GenBank/DDBJ databases">
        <authorList>
            <person name="Florea S."/>
            <person name="Webb J.S."/>
            <person name="Jaromczyk J."/>
            <person name="Schardl C.L."/>
        </authorList>
    </citation>
    <scope>NUCLEOTIDE SEQUENCE [LARGE SCALE GENOMIC DNA]</scope>
    <source>
        <strain evidence="2">CDC-D5610</strain>
    </source>
</reference>
<dbReference type="Pfam" id="PF03860">
    <property type="entry name" value="Csp"/>
    <property type="match status" value="1"/>
</dbReference>
<dbReference type="AlphaFoldDB" id="A0A222P2V6"/>
<dbReference type="InterPro" id="IPR005560">
    <property type="entry name" value="Csp_YhjQ"/>
</dbReference>
<proteinExistence type="predicted"/>
<organism evidence="1 2">
    <name type="scientific">Legionella clemsonensis</name>
    <dbReference type="NCBI Taxonomy" id="1867846"/>
    <lineage>
        <taxon>Bacteria</taxon>
        <taxon>Pseudomonadati</taxon>
        <taxon>Pseudomonadota</taxon>
        <taxon>Gammaproteobacteria</taxon>
        <taxon>Legionellales</taxon>
        <taxon>Legionellaceae</taxon>
        <taxon>Legionella</taxon>
    </lineage>
</organism>
<dbReference type="KEGG" id="lcd:clem_08105"/>
<keyword evidence="2" id="KW-1185">Reference proteome</keyword>
<evidence type="ECO:0000313" key="2">
    <source>
        <dbReference type="Proteomes" id="UP000201728"/>
    </source>
</evidence>
<sequence>MPHQKYQSCIDACNACTVECEHCTTACLQESEVKNLV</sequence>
<evidence type="ECO:0000313" key="1">
    <source>
        <dbReference type="EMBL" id="ASQ46173.1"/>
    </source>
</evidence>
<dbReference type="EMBL" id="CP016397">
    <property type="protein sequence ID" value="ASQ46173.1"/>
    <property type="molecule type" value="Genomic_DNA"/>
</dbReference>
<dbReference type="Gene3D" id="1.20.1270.360">
    <property type="match status" value="1"/>
</dbReference>
<protein>
    <recommendedName>
        <fullName evidence="3">Four-helix bundle copper-binding protein</fullName>
    </recommendedName>
</protein>